<dbReference type="GO" id="GO:0006352">
    <property type="term" value="P:DNA-templated transcription initiation"/>
    <property type="evidence" value="ECO:0007669"/>
    <property type="project" value="InterPro"/>
</dbReference>
<dbReference type="InterPro" id="IPR013325">
    <property type="entry name" value="RNA_pol_sigma_r2"/>
</dbReference>
<dbReference type="SUPFAM" id="SSF88659">
    <property type="entry name" value="Sigma3 and sigma4 domains of RNA polymerase sigma factors"/>
    <property type="match status" value="1"/>
</dbReference>
<dbReference type="RefSeq" id="WP_021721163.1">
    <property type="nucleotide sequence ID" value="NZ_FR892827.1"/>
</dbReference>
<sequence length="238" mass="27709">MQYSTEFCHTRHCDRLRKELDNITTKNCPEQENTEQVICCVPEGTEPQDCTEEKTTFTLTEFKELVHSAQKGDREAINVLCTAFKPLIYKEAYRYEVREALGEDAVNTAWLIFLEQIKKYDGRDFGHLTGLLQYHVHYGLLHKFTRGKSVKDCYYLDAEEEGEETQIADKKNDIDELIHNQLLSDTMRNLTKEQFTAVNELVLQDVDYKIFCNKHKCSVKTAYKHRANGLKKLKTIIA</sequence>
<dbReference type="Gene3D" id="1.10.1740.10">
    <property type="match status" value="1"/>
</dbReference>
<evidence type="ECO:0000259" key="1">
    <source>
        <dbReference type="Pfam" id="PF12645"/>
    </source>
</evidence>
<evidence type="ECO:0000313" key="2">
    <source>
        <dbReference type="EMBL" id="CDD10768.1"/>
    </source>
</evidence>
<protein>
    <submittedName>
        <fullName evidence="2">RNA polymerase sigma factor sigma-70 family</fullName>
    </submittedName>
</protein>
<proteinExistence type="predicted"/>
<dbReference type="InterPro" id="IPR024760">
    <property type="entry name" value="HTH_dom_conjug_TS-like"/>
</dbReference>
<dbReference type="EMBL" id="CBGL010000047">
    <property type="protein sequence ID" value="CDD10768.1"/>
    <property type="molecule type" value="Genomic_DNA"/>
</dbReference>
<organism evidence="2 3">
    <name type="scientific">Phascolarctobacterium succinatutens CAG:287</name>
    <dbReference type="NCBI Taxonomy" id="1263101"/>
    <lineage>
        <taxon>Bacteria</taxon>
        <taxon>Bacillati</taxon>
        <taxon>Bacillota</taxon>
        <taxon>Negativicutes</taxon>
        <taxon>Acidaminococcales</taxon>
        <taxon>Acidaminococcaceae</taxon>
        <taxon>Phascolarctobacterium</taxon>
    </lineage>
</organism>
<evidence type="ECO:0000313" key="3">
    <source>
        <dbReference type="Proteomes" id="UP000014937"/>
    </source>
</evidence>
<gene>
    <name evidence="2" type="ORF">BN587_02143</name>
</gene>
<dbReference type="SUPFAM" id="SSF88946">
    <property type="entry name" value="Sigma2 domain of RNA polymerase sigma factors"/>
    <property type="match status" value="1"/>
</dbReference>
<feature type="domain" description="Helix-turn-helix conjugative transposon-like" evidence="1">
    <location>
        <begin position="64"/>
        <end position="121"/>
    </location>
</feature>
<name>R6WI22_9FIRM</name>
<dbReference type="Pfam" id="PF12645">
    <property type="entry name" value="HTH_16"/>
    <property type="match status" value="1"/>
</dbReference>
<dbReference type="HOGENOM" id="CLU_1165002_0_0_9"/>
<dbReference type="InterPro" id="IPR013324">
    <property type="entry name" value="RNA_pol_sigma_r3/r4-like"/>
</dbReference>
<dbReference type="AlphaFoldDB" id="R6WI22"/>
<accession>R6WI22</accession>
<reference evidence="2" key="1">
    <citation type="submission" date="2012-11" db="EMBL/GenBank/DDBJ databases">
        <title>Dependencies among metagenomic species, viruses, plasmids and units of genetic variation.</title>
        <authorList>
            <person name="Nielsen H.B."/>
            <person name="Almeida M."/>
            <person name="Juncker A.S."/>
            <person name="Rasmussen S."/>
            <person name="Li J."/>
            <person name="Sunagawa S."/>
            <person name="Plichta D."/>
            <person name="Gautier L."/>
            <person name="Le Chatelier E."/>
            <person name="Peletier E."/>
            <person name="Bonde I."/>
            <person name="Nielsen T."/>
            <person name="Manichanh C."/>
            <person name="Arumugam M."/>
            <person name="Batto J."/>
            <person name="Santos M.B.Q.D."/>
            <person name="Blom N."/>
            <person name="Borruel N."/>
            <person name="Burgdorf K.S."/>
            <person name="Boumezbeur F."/>
            <person name="Casellas F."/>
            <person name="Dore J."/>
            <person name="Guarner F."/>
            <person name="Hansen T."/>
            <person name="Hildebrand F."/>
            <person name="Kaas R.S."/>
            <person name="Kennedy S."/>
            <person name="Kristiansen K."/>
            <person name="Kultima J.R."/>
            <person name="Leonard P."/>
            <person name="Levenez F."/>
            <person name="Lund O."/>
            <person name="Moumen B."/>
            <person name="Le Paslier D."/>
            <person name="Pons N."/>
            <person name="Pedersen O."/>
            <person name="Prifti E."/>
            <person name="Qin J."/>
            <person name="Raes J."/>
            <person name="Tap J."/>
            <person name="Tims S."/>
            <person name="Ussery D.W."/>
            <person name="Yamada T."/>
            <person name="MetaHit consortium"/>
            <person name="Renault P."/>
            <person name="Sicheritz-Ponten T."/>
            <person name="Bork P."/>
            <person name="Wang J."/>
            <person name="Brunak S."/>
            <person name="Ehrlich S.D."/>
        </authorList>
    </citation>
    <scope>NUCLEOTIDE SEQUENCE [LARGE SCALE GENOMIC DNA]</scope>
</reference>
<comment type="caution">
    <text evidence="2">The sequence shown here is derived from an EMBL/GenBank/DDBJ whole genome shotgun (WGS) entry which is preliminary data.</text>
</comment>
<dbReference type="GO" id="GO:0003700">
    <property type="term" value="F:DNA-binding transcription factor activity"/>
    <property type="evidence" value="ECO:0007669"/>
    <property type="project" value="InterPro"/>
</dbReference>
<dbReference type="Proteomes" id="UP000014937">
    <property type="component" value="Unassembled WGS sequence"/>
</dbReference>